<evidence type="ECO:0000256" key="15">
    <source>
        <dbReference type="RuleBase" id="RU000461"/>
    </source>
</evidence>
<evidence type="ECO:0000256" key="13">
    <source>
        <dbReference type="ARBA" id="ARBA00023136"/>
    </source>
</evidence>
<keyword evidence="13 16" id="KW-0472">Membrane</keyword>
<dbReference type="InterPro" id="IPR002401">
    <property type="entry name" value="Cyt_P450_E_grp-I"/>
</dbReference>
<dbReference type="EMBL" id="GIIL01007770">
    <property type="protein sequence ID" value="NOV51496.1"/>
    <property type="molecule type" value="Transcribed_RNA"/>
</dbReference>
<dbReference type="PRINTS" id="PR00385">
    <property type="entry name" value="P450"/>
</dbReference>
<dbReference type="GO" id="GO:0016705">
    <property type="term" value="F:oxidoreductase activity, acting on paired donors, with incorporation or reduction of molecular oxygen"/>
    <property type="evidence" value="ECO:0007669"/>
    <property type="project" value="InterPro"/>
</dbReference>
<feature type="transmembrane region" description="Helical" evidence="16">
    <location>
        <begin position="7"/>
        <end position="28"/>
    </location>
</feature>
<evidence type="ECO:0000256" key="8">
    <source>
        <dbReference type="ARBA" id="ARBA00022824"/>
    </source>
</evidence>
<dbReference type="PANTHER" id="PTHR24291:SF189">
    <property type="entry name" value="CYTOCHROME P450 4C3-RELATED"/>
    <property type="match status" value="1"/>
</dbReference>
<dbReference type="GO" id="GO:0004497">
    <property type="term" value="F:monooxygenase activity"/>
    <property type="evidence" value="ECO:0007669"/>
    <property type="project" value="UniProtKB-KW"/>
</dbReference>
<evidence type="ECO:0000313" key="17">
    <source>
        <dbReference type="EMBL" id="NOV51496.1"/>
    </source>
</evidence>
<proteinExistence type="inferred from homology"/>
<accession>A0A6M2DYT8</accession>
<keyword evidence="7 14" id="KW-0479">Metal-binding</keyword>
<evidence type="ECO:0000256" key="5">
    <source>
        <dbReference type="ARBA" id="ARBA00010617"/>
    </source>
</evidence>
<dbReference type="GO" id="GO:0005789">
    <property type="term" value="C:endoplasmic reticulum membrane"/>
    <property type="evidence" value="ECO:0007669"/>
    <property type="project" value="UniProtKB-SubCell"/>
</dbReference>
<dbReference type="InterPro" id="IPR036396">
    <property type="entry name" value="Cyt_P450_sf"/>
</dbReference>
<evidence type="ECO:0000256" key="6">
    <source>
        <dbReference type="ARBA" id="ARBA00022617"/>
    </source>
</evidence>
<protein>
    <submittedName>
        <fullName evidence="17">Putative cytochrome</fullName>
    </submittedName>
</protein>
<feature type="binding site" description="axial binding residue" evidence="14">
    <location>
        <position position="453"/>
    </location>
    <ligand>
        <name>heme</name>
        <dbReference type="ChEBI" id="CHEBI:30413"/>
    </ligand>
    <ligandPart>
        <name>Fe</name>
        <dbReference type="ChEBI" id="CHEBI:18248"/>
    </ligandPart>
</feature>
<keyword evidence="6 14" id="KW-0349">Heme</keyword>
<dbReference type="PRINTS" id="PR00463">
    <property type="entry name" value="EP450I"/>
</dbReference>
<evidence type="ECO:0000256" key="3">
    <source>
        <dbReference type="ARBA" id="ARBA00004174"/>
    </source>
</evidence>
<name>A0A6M2DYT8_XENCH</name>
<sequence length="508" mass="58501">MNMDRSIVLAALVVLLVYPVILVIQAWMRRRKFIELVERLPGPKAKPLVGNTMDFRVPREELFKVFTKRINENGPLFRVWAGPIPVVVLRKAEYLEIIMSSSKYINKSYGYKFLHPWLGLGLLTSSGSKWLNRRKLLTPAFHFGTLEGFFDSIQVQARILVKLLRKHALDGNEFNVYPYITRAALDIICETAMGVSVGAQEDENNSYVRAISDVATLTTRRFLTPWLFPDFTFRLSSLGKQFFKSLEVLHGFTNKVIAERKSNRKYTDTSTETDLIPGVKRRRPFLDLLLDLQERDNSLNDQDLREEVDTFMFEGHDTTTSGICWTLHLVGLHSDVQKKIHQELDEVLGPVTDELITSRELSQLRYLEMVIKESMRLYPPVPSISREITEDVQVGEHLIPAGCMIQMSLFHLHRDPDHFPDPLKFDPERFTPEASRGRHPYAYAPFSAGPRNCIGQKFALMEEKAVLATIFREYTVTTLKPQETLCSELILRPPDGMHIKLQQRHTER</sequence>
<dbReference type="InterPro" id="IPR050196">
    <property type="entry name" value="Cytochrome_P450_Monoox"/>
</dbReference>
<keyword evidence="10 15" id="KW-0560">Oxidoreductase</keyword>
<comment type="function">
    <text evidence="2">May be involved in the metabolism of insect hormones and in the breakdown of synthetic insecticides.</text>
</comment>
<evidence type="ECO:0000256" key="9">
    <source>
        <dbReference type="ARBA" id="ARBA00022848"/>
    </source>
</evidence>
<dbReference type="CDD" id="cd20628">
    <property type="entry name" value="CYP4"/>
    <property type="match status" value="1"/>
</dbReference>
<dbReference type="Gene3D" id="1.10.630.10">
    <property type="entry name" value="Cytochrome P450"/>
    <property type="match status" value="1"/>
</dbReference>
<evidence type="ECO:0000256" key="14">
    <source>
        <dbReference type="PIRSR" id="PIRSR602401-1"/>
    </source>
</evidence>
<dbReference type="GO" id="GO:0005506">
    <property type="term" value="F:iron ion binding"/>
    <property type="evidence" value="ECO:0007669"/>
    <property type="project" value="InterPro"/>
</dbReference>
<dbReference type="PROSITE" id="PS00086">
    <property type="entry name" value="CYTOCHROME_P450"/>
    <property type="match status" value="1"/>
</dbReference>
<evidence type="ECO:0000256" key="11">
    <source>
        <dbReference type="ARBA" id="ARBA00023004"/>
    </source>
</evidence>
<dbReference type="Pfam" id="PF00067">
    <property type="entry name" value="p450"/>
    <property type="match status" value="1"/>
</dbReference>
<dbReference type="SUPFAM" id="SSF48264">
    <property type="entry name" value="Cytochrome P450"/>
    <property type="match status" value="1"/>
</dbReference>
<organism evidence="17">
    <name type="scientific">Xenopsylla cheopis</name>
    <name type="common">Oriental rat flea</name>
    <name type="synonym">Pulex cheopis</name>
    <dbReference type="NCBI Taxonomy" id="163159"/>
    <lineage>
        <taxon>Eukaryota</taxon>
        <taxon>Metazoa</taxon>
        <taxon>Ecdysozoa</taxon>
        <taxon>Arthropoda</taxon>
        <taxon>Hexapoda</taxon>
        <taxon>Insecta</taxon>
        <taxon>Pterygota</taxon>
        <taxon>Neoptera</taxon>
        <taxon>Endopterygota</taxon>
        <taxon>Siphonaptera</taxon>
        <taxon>Pulicidae</taxon>
        <taxon>Xenopsyllinae</taxon>
        <taxon>Xenopsylla</taxon>
    </lineage>
</organism>
<keyword evidence="16" id="KW-1133">Transmembrane helix</keyword>
<keyword evidence="8" id="KW-0256">Endoplasmic reticulum</keyword>
<keyword evidence="9" id="KW-0492">Microsome</keyword>
<evidence type="ECO:0000256" key="4">
    <source>
        <dbReference type="ARBA" id="ARBA00004406"/>
    </source>
</evidence>
<dbReference type="InterPro" id="IPR017972">
    <property type="entry name" value="Cyt_P450_CS"/>
</dbReference>
<comment type="cofactor">
    <cofactor evidence="1 14">
        <name>heme</name>
        <dbReference type="ChEBI" id="CHEBI:30413"/>
    </cofactor>
</comment>
<keyword evidence="12 15" id="KW-0503">Monooxygenase</keyword>
<keyword evidence="16" id="KW-0812">Transmembrane</keyword>
<reference evidence="17" key="1">
    <citation type="submission" date="2020-03" db="EMBL/GenBank/DDBJ databases">
        <title>Transcriptomic Profiling of the Digestive Tract of the Rat Flea, Xenopsylla cheopis, Following Blood Feeding and Infection with Yersinia pestis.</title>
        <authorList>
            <person name="Bland D.M."/>
            <person name="Martens C.A."/>
            <person name="Virtaneva K."/>
            <person name="Kanakabandi K."/>
            <person name="Long D."/>
            <person name="Rosenke R."/>
            <person name="Saturday G.A."/>
            <person name="Hoyt F.H."/>
            <person name="Bruno D.P."/>
            <person name="Ribeiro J.M.C."/>
            <person name="Hinnebusch J."/>
        </authorList>
    </citation>
    <scope>NUCLEOTIDE SEQUENCE</scope>
</reference>
<keyword evidence="11 14" id="KW-0408">Iron</keyword>
<dbReference type="InterPro" id="IPR001128">
    <property type="entry name" value="Cyt_P450"/>
</dbReference>
<comment type="subcellular location">
    <subcellularLocation>
        <location evidence="4">Endoplasmic reticulum membrane</location>
        <topology evidence="4">Peripheral membrane protein</topology>
    </subcellularLocation>
    <subcellularLocation>
        <location evidence="3">Microsome membrane</location>
        <topology evidence="3">Peripheral membrane protein</topology>
    </subcellularLocation>
</comment>
<evidence type="ECO:0000256" key="1">
    <source>
        <dbReference type="ARBA" id="ARBA00001971"/>
    </source>
</evidence>
<dbReference type="GO" id="GO:0020037">
    <property type="term" value="F:heme binding"/>
    <property type="evidence" value="ECO:0007669"/>
    <property type="project" value="InterPro"/>
</dbReference>
<comment type="similarity">
    <text evidence="5 15">Belongs to the cytochrome P450 family.</text>
</comment>
<dbReference type="PANTHER" id="PTHR24291">
    <property type="entry name" value="CYTOCHROME P450 FAMILY 4"/>
    <property type="match status" value="1"/>
</dbReference>
<evidence type="ECO:0000256" key="12">
    <source>
        <dbReference type="ARBA" id="ARBA00023033"/>
    </source>
</evidence>
<evidence type="ECO:0000256" key="16">
    <source>
        <dbReference type="SAM" id="Phobius"/>
    </source>
</evidence>
<dbReference type="AlphaFoldDB" id="A0A6M2DYT8"/>
<evidence type="ECO:0000256" key="7">
    <source>
        <dbReference type="ARBA" id="ARBA00022723"/>
    </source>
</evidence>
<evidence type="ECO:0000256" key="2">
    <source>
        <dbReference type="ARBA" id="ARBA00003690"/>
    </source>
</evidence>
<evidence type="ECO:0000256" key="10">
    <source>
        <dbReference type="ARBA" id="ARBA00023002"/>
    </source>
</evidence>